<gene>
    <name evidence="1" type="ORF">F7732_14905</name>
</gene>
<comment type="caution">
    <text evidence="1">The sequence shown here is derived from an EMBL/GenBank/DDBJ whole genome shotgun (WGS) entry which is preliminary data.</text>
</comment>
<dbReference type="InterPro" id="IPR025560">
    <property type="entry name" value="Imm22"/>
</dbReference>
<accession>A0A7V7RKR6</accession>
<keyword evidence="2" id="KW-1185">Reference proteome</keyword>
<protein>
    <submittedName>
        <fullName evidence="1">Immunity 22 family protein</fullName>
    </submittedName>
</protein>
<dbReference type="RefSeq" id="WP_151574807.1">
    <property type="nucleotide sequence ID" value="NZ_WBOT01000004.1"/>
</dbReference>
<evidence type="ECO:0000313" key="2">
    <source>
        <dbReference type="Proteomes" id="UP000441354"/>
    </source>
</evidence>
<dbReference type="AlphaFoldDB" id="A0A7V7RKR6"/>
<reference evidence="1 2" key="1">
    <citation type="journal article" date="2014" name="Arch. Microbiol.">
        <title>Bacillus mesophilum sp. nov., strain IITR-54T, a novel 4-chlorobiphenyl dechlorinating bacterium.</title>
        <authorList>
            <person name="Manickam N."/>
            <person name="Singh N.K."/>
            <person name="Bajaj A."/>
            <person name="Kumar R.M."/>
            <person name="Kaur G."/>
            <person name="Kaur N."/>
            <person name="Bala M."/>
            <person name="Kumar A."/>
            <person name="Mayilraj S."/>
        </authorList>
    </citation>
    <scope>NUCLEOTIDE SEQUENCE [LARGE SCALE GENOMIC DNA]</scope>
    <source>
        <strain evidence="1 2">IITR-54</strain>
    </source>
</reference>
<dbReference type="Pfam" id="PF14112">
    <property type="entry name" value="DUF4284"/>
    <property type="match status" value="1"/>
</dbReference>
<name>A0A7V7RKR6_9BACI</name>
<proteinExistence type="predicted"/>
<dbReference type="EMBL" id="WBOT01000004">
    <property type="protein sequence ID" value="KAB2331947.1"/>
    <property type="molecule type" value="Genomic_DNA"/>
</dbReference>
<dbReference type="Proteomes" id="UP000441354">
    <property type="component" value="Unassembled WGS sequence"/>
</dbReference>
<sequence length="131" mass="14871">MQSNSAVSIWFGVSKSLHNLEEYVEVTYTEDGDSIDSRFGTSFGFGYYDEDKIEIHFFEEPLSDLDEILKDFSYSGSFIPSLKTVIQGDHLAHKINSVILLYDLEDDILSSEEGSGNIEMKYIATVPYMED</sequence>
<dbReference type="OrthoDB" id="2222217at2"/>
<evidence type="ECO:0000313" key="1">
    <source>
        <dbReference type="EMBL" id="KAB2331947.1"/>
    </source>
</evidence>
<organism evidence="1 2">
    <name type="scientific">Bacillus mesophilum</name>
    <dbReference type="NCBI Taxonomy" id="1071718"/>
    <lineage>
        <taxon>Bacteria</taxon>
        <taxon>Bacillati</taxon>
        <taxon>Bacillota</taxon>
        <taxon>Bacilli</taxon>
        <taxon>Bacillales</taxon>
        <taxon>Bacillaceae</taxon>
        <taxon>Bacillus</taxon>
    </lineage>
</organism>